<dbReference type="CDD" id="cd00056">
    <property type="entry name" value="ENDO3c"/>
    <property type="match status" value="1"/>
</dbReference>
<evidence type="ECO:0000256" key="9">
    <source>
        <dbReference type="ARBA" id="ARBA00022801"/>
    </source>
</evidence>
<dbReference type="Pfam" id="PF00730">
    <property type="entry name" value="HhH-GPD"/>
    <property type="match status" value="1"/>
</dbReference>
<dbReference type="SUPFAM" id="SSF48150">
    <property type="entry name" value="DNA-glycosylase"/>
    <property type="match status" value="1"/>
</dbReference>
<evidence type="ECO:0000256" key="1">
    <source>
        <dbReference type="ARBA" id="ARBA00000843"/>
    </source>
</evidence>
<dbReference type="PANTHER" id="PTHR42944:SF1">
    <property type="entry name" value="ADENINE DNA GLYCOSYLASE"/>
    <property type="match status" value="1"/>
</dbReference>
<dbReference type="InterPro" id="IPR023170">
    <property type="entry name" value="HhH_base_excis_C"/>
</dbReference>
<dbReference type="InterPro" id="IPR015797">
    <property type="entry name" value="NUDIX_hydrolase-like_dom_sf"/>
</dbReference>
<evidence type="ECO:0000256" key="3">
    <source>
        <dbReference type="ARBA" id="ARBA00008343"/>
    </source>
</evidence>
<dbReference type="InterPro" id="IPR000086">
    <property type="entry name" value="NUDIX_hydrolase_dom"/>
</dbReference>
<keyword evidence="11" id="KW-0411">Iron-sulfur</keyword>
<evidence type="ECO:0000256" key="8">
    <source>
        <dbReference type="ARBA" id="ARBA00022763"/>
    </source>
</evidence>
<sequence>MKRLTEFDATQGTSALADPSFSRAVIDWQRRHGRHALPWQNTRDAYRIWLSEIMLQQTQVSAVLGYYARFLERFPDVQALAAAPVEDVMTYWAGLGYYTRARNLHACARRVVAEYDGVFPSDPALLADLPGIGRSTAAAISAFSSGTRAAILDGNVKRVFARVFGIDQYPGLKPVEDALWRRAEALTPAEEGIESYTQGLMDLGATLCTRSRPDCPRCPLQDRCVAHATGRTAELPVRKPKKTTPEKRAQMLVVIDGGQVLLEQRPGTGIWGGLLSLPEVDGHVALDEEALDLGAAAEAAEKFGTVVETETLLPLEHGFTHYKLHIHPYRIALAACAETPAGYVWWDLARIDEAALPSPIKKLLGQLGQPSLFA</sequence>
<evidence type="ECO:0000313" key="17">
    <source>
        <dbReference type="Proteomes" id="UP001205560"/>
    </source>
</evidence>
<feature type="domain" description="Nudix hydrolase" evidence="15">
    <location>
        <begin position="245"/>
        <end position="368"/>
    </location>
</feature>
<dbReference type="Gene3D" id="1.10.340.30">
    <property type="entry name" value="Hypothetical protein, domain 2"/>
    <property type="match status" value="1"/>
</dbReference>
<accession>A0ABT2A1W1</accession>
<dbReference type="CDD" id="cd03431">
    <property type="entry name" value="NUDIX_DNA_Glycosylase_C-MutY"/>
    <property type="match status" value="1"/>
</dbReference>
<evidence type="ECO:0000256" key="11">
    <source>
        <dbReference type="ARBA" id="ARBA00023014"/>
    </source>
</evidence>
<dbReference type="Gene3D" id="1.10.1670.10">
    <property type="entry name" value="Helix-hairpin-Helix base-excision DNA repair enzymes (C-terminal)"/>
    <property type="match status" value="1"/>
</dbReference>
<keyword evidence="13 14" id="KW-0326">Glycosidase</keyword>
<keyword evidence="9" id="KW-0378">Hydrolase</keyword>
<dbReference type="Pfam" id="PF00633">
    <property type="entry name" value="HHH"/>
    <property type="match status" value="1"/>
</dbReference>
<dbReference type="RefSeq" id="WP_258843997.1">
    <property type="nucleotide sequence ID" value="NZ_JANUGX010000002.1"/>
</dbReference>
<dbReference type="Pfam" id="PF14815">
    <property type="entry name" value="NUDIX_4"/>
    <property type="match status" value="1"/>
</dbReference>
<comment type="cofactor">
    <cofactor evidence="14">
        <name>[4Fe-4S] cluster</name>
        <dbReference type="ChEBI" id="CHEBI:49883"/>
    </cofactor>
    <text evidence="14">Binds 1 [4Fe-4S] cluster.</text>
</comment>
<evidence type="ECO:0000256" key="2">
    <source>
        <dbReference type="ARBA" id="ARBA00002933"/>
    </source>
</evidence>
<dbReference type="EMBL" id="JANUGX010000002">
    <property type="protein sequence ID" value="MCS0588154.1"/>
    <property type="molecule type" value="Genomic_DNA"/>
</dbReference>
<keyword evidence="10 14" id="KW-0408">Iron</keyword>
<proteinExistence type="inferred from homology"/>
<keyword evidence="8 14" id="KW-0227">DNA damage</keyword>
<evidence type="ECO:0000256" key="5">
    <source>
        <dbReference type="ARBA" id="ARBA00022023"/>
    </source>
</evidence>
<dbReference type="PROSITE" id="PS51462">
    <property type="entry name" value="NUDIX"/>
    <property type="match status" value="1"/>
</dbReference>
<evidence type="ECO:0000256" key="4">
    <source>
        <dbReference type="ARBA" id="ARBA00012045"/>
    </source>
</evidence>
<organism evidence="16 17">
    <name type="scientific">Massilia norwichensis</name>
    <dbReference type="NCBI Taxonomy" id="1442366"/>
    <lineage>
        <taxon>Bacteria</taxon>
        <taxon>Pseudomonadati</taxon>
        <taxon>Pseudomonadota</taxon>
        <taxon>Betaproteobacteria</taxon>
        <taxon>Burkholderiales</taxon>
        <taxon>Oxalobacteraceae</taxon>
        <taxon>Telluria group</taxon>
        <taxon>Massilia</taxon>
    </lineage>
</organism>
<evidence type="ECO:0000256" key="6">
    <source>
        <dbReference type="ARBA" id="ARBA00022485"/>
    </source>
</evidence>
<evidence type="ECO:0000256" key="14">
    <source>
        <dbReference type="RuleBase" id="RU365096"/>
    </source>
</evidence>
<protein>
    <recommendedName>
        <fullName evidence="5 14">Adenine DNA glycosylase</fullName>
        <ecNumber evidence="4 14">3.2.2.31</ecNumber>
    </recommendedName>
</protein>
<dbReference type="Proteomes" id="UP001205560">
    <property type="component" value="Unassembled WGS sequence"/>
</dbReference>
<dbReference type="SUPFAM" id="SSF55811">
    <property type="entry name" value="Nudix"/>
    <property type="match status" value="1"/>
</dbReference>
<comment type="caution">
    <text evidence="16">The sequence shown here is derived from an EMBL/GenBank/DDBJ whole genome shotgun (WGS) entry which is preliminary data.</text>
</comment>
<dbReference type="PANTHER" id="PTHR42944">
    <property type="entry name" value="ADENINE DNA GLYCOSYLASE"/>
    <property type="match status" value="1"/>
</dbReference>
<dbReference type="InterPro" id="IPR005760">
    <property type="entry name" value="A/G_AdeGlyc_MutY"/>
</dbReference>
<evidence type="ECO:0000259" key="15">
    <source>
        <dbReference type="PROSITE" id="PS51462"/>
    </source>
</evidence>
<comment type="catalytic activity">
    <reaction evidence="1 14">
        <text>Hydrolyzes free adenine bases from 7,8-dihydro-8-oxoguanine:adenine mismatched double-stranded DNA, leaving an apurinic site.</text>
        <dbReference type="EC" id="3.2.2.31"/>
    </reaction>
</comment>
<dbReference type="Gene3D" id="3.90.79.10">
    <property type="entry name" value="Nucleoside Triphosphate Pyrophosphohydrolase"/>
    <property type="match status" value="1"/>
</dbReference>
<evidence type="ECO:0000256" key="7">
    <source>
        <dbReference type="ARBA" id="ARBA00022723"/>
    </source>
</evidence>
<dbReference type="SMART" id="SM00478">
    <property type="entry name" value="ENDO3c"/>
    <property type="match status" value="1"/>
</dbReference>
<name>A0ABT2A1W1_9BURK</name>
<keyword evidence="6" id="KW-0004">4Fe-4S</keyword>
<evidence type="ECO:0000256" key="10">
    <source>
        <dbReference type="ARBA" id="ARBA00023004"/>
    </source>
</evidence>
<evidence type="ECO:0000256" key="12">
    <source>
        <dbReference type="ARBA" id="ARBA00023204"/>
    </source>
</evidence>
<comment type="function">
    <text evidence="2">Adenine glycosylase active on G-A mispairs. MutY also corrects error-prone DNA synthesis past GO lesions which are due to the oxidatively damaged form of guanine: 7,8-dihydro-8-oxoguanine (8-oxo-dGTP).</text>
</comment>
<dbReference type="InterPro" id="IPR003265">
    <property type="entry name" value="HhH-GPD_domain"/>
</dbReference>
<keyword evidence="17" id="KW-1185">Reference proteome</keyword>
<dbReference type="InterPro" id="IPR000445">
    <property type="entry name" value="HhH_motif"/>
</dbReference>
<evidence type="ECO:0000256" key="13">
    <source>
        <dbReference type="ARBA" id="ARBA00023295"/>
    </source>
</evidence>
<dbReference type="NCBIfam" id="TIGR01084">
    <property type="entry name" value="mutY"/>
    <property type="match status" value="1"/>
</dbReference>
<dbReference type="InterPro" id="IPR029119">
    <property type="entry name" value="MutY_C"/>
</dbReference>
<dbReference type="InterPro" id="IPR044298">
    <property type="entry name" value="MIG/MutY"/>
</dbReference>
<dbReference type="EC" id="3.2.2.31" evidence="4 14"/>
<keyword evidence="7" id="KW-0479">Metal-binding</keyword>
<comment type="similarity">
    <text evidence="3 14">Belongs to the Nth/MutY family.</text>
</comment>
<gene>
    <name evidence="16" type="primary">mutY</name>
    <name evidence="16" type="ORF">NX782_02920</name>
</gene>
<evidence type="ECO:0000313" key="16">
    <source>
        <dbReference type="EMBL" id="MCS0588154.1"/>
    </source>
</evidence>
<reference evidence="16 17" key="1">
    <citation type="submission" date="2022-08" db="EMBL/GenBank/DDBJ databases">
        <title>Reclassification of Massilia species as members of the genera Telluria, Duganella, Pseudoduganella, Mokoshia gen. nov. and Zemynaea gen. nov. using orthogonal and non-orthogonal genome-based approaches.</title>
        <authorList>
            <person name="Bowman J.P."/>
        </authorList>
    </citation>
    <scope>NUCLEOTIDE SEQUENCE [LARGE SCALE GENOMIC DNA]</scope>
    <source>
        <strain evidence="16 17">LMG 28164</strain>
    </source>
</reference>
<dbReference type="InterPro" id="IPR011257">
    <property type="entry name" value="DNA_glycosylase"/>
</dbReference>
<keyword evidence="12" id="KW-0234">DNA repair</keyword>